<accession>A0A6J5LX69</accession>
<name>A0A6J5LX69_9CAUD</name>
<sequence>MPANSIAETRAALANSFSALAANVYGSVPESPIPPAIVVVPDSPYMEIVLIGKAKTQVKINFAISAIVASNSNAGSLDNLEKLIMGILAAMPAGYVVGQIEKPTVLEVGQSPMLVADINVSTYYTQTT</sequence>
<reference evidence="1" key="1">
    <citation type="submission" date="2020-04" db="EMBL/GenBank/DDBJ databases">
        <authorList>
            <person name="Chiriac C."/>
            <person name="Salcher M."/>
            <person name="Ghai R."/>
            <person name="Kavagutti S V."/>
        </authorList>
    </citation>
    <scope>NUCLEOTIDE SEQUENCE</scope>
</reference>
<evidence type="ECO:0008006" key="2">
    <source>
        <dbReference type="Google" id="ProtNLM"/>
    </source>
</evidence>
<organism evidence="1">
    <name type="scientific">uncultured Caudovirales phage</name>
    <dbReference type="NCBI Taxonomy" id="2100421"/>
    <lineage>
        <taxon>Viruses</taxon>
        <taxon>Duplodnaviria</taxon>
        <taxon>Heunggongvirae</taxon>
        <taxon>Uroviricota</taxon>
        <taxon>Caudoviricetes</taxon>
        <taxon>Peduoviridae</taxon>
        <taxon>Maltschvirus</taxon>
        <taxon>Maltschvirus maltsch</taxon>
    </lineage>
</organism>
<gene>
    <name evidence="1" type="ORF">UFOVP334_18</name>
</gene>
<dbReference type="EMBL" id="LR796346">
    <property type="protein sequence ID" value="CAB4138681.1"/>
    <property type="molecule type" value="Genomic_DNA"/>
</dbReference>
<evidence type="ECO:0000313" key="1">
    <source>
        <dbReference type="EMBL" id="CAB4138681.1"/>
    </source>
</evidence>
<protein>
    <recommendedName>
        <fullName evidence="2">Tail completion protein</fullName>
    </recommendedName>
</protein>
<proteinExistence type="predicted"/>